<feature type="region of interest" description="Disordered" evidence="1">
    <location>
        <begin position="144"/>
        <end position="367"/>
    </location>
</feature>
<feature type="region of interest" description="Disordered" evidence="1">
    <location>
        <begin position="98"/>
        <end position="125"/>
    </location>
</feature>
<feature type="compositionally biased region" description="Polar residues" evidence="1">
    <location>
        <begin position="273"/>
        <end position="287"/>
    </location>
</feature>
<sequence length="746" mass="83307">MEEEKSNSSRVTSSFVAAGDRQRFLVELRPGETTIVSWKKLIKDANKVAGSKPPPEQPLINAQPNLEARIPPPAENELKDAPQTNRFSAVIEKIERLYMGKESSDEEDLNDVPDDDQYDTEDSFIDDTELDEYFEVDKSTTKHNGFFVNRGKLERINEPSYSPVQQPKKRRRKDVEKSQGEGGDGHVPNKHVKVEKKSVARPGSLLGKNASVPSQSLPVISENEHMKFQNQMNSSNTHSKKKSADPRTVPGPSMSSKVSNGDASAILGEPNIEKQQTGVVQTKNTNNKLKDGSDASESSHKHHDRNSHVQIKSQTAKPLYNTNEAGSSTRRAEKEVTHELPDLNLPEGKYSSQTVKSPVSHRKEVSTVRPKGLMLEKTIRELEKMVVELRPASMEVQDADNAAQAIKRRLPLEIKLKLAKVARVAHAVHGKIPKELINRLMSIVGHLIQLRTLKRNLKIMVTTNLTAKQEKDNKFRQIKQEVVEMIKTRGPSLKSKANEQQIGSSDDFQEFASEEKGAIKRKFSMDEAMEDKICDLYDLFVDGLDEDSGSQIRKLYAELAELWPGGLMDNHRIKRAICRAKDRKRTVFSREQEKIKRKKLTSKTEETVRAEANPVPQPNNIPERVISDSGAHGFPSSNRPISNTASAGARVPSSSSNSPSLDRPKQEKVKGSSINSVEEVRTTDGAVIKKKLRLKPETEPSEVHTRPEKSSSQQGEDRQKSHKQNATVSQKLSLQSATIPSSEQLS</sequence>
<dbReference type="PANTHER" id="PTHR21669">
    <property type="entry name" value="CAPZ-INTERACTING PROTEIN AND RELATED PROTEINS"/>
    <property type="match status" value="1"/>
</dbReference>
<feature type="compositionally biased region" description="Basic and acidic residues" evidence="1">
    <location>
        <begin position="694"/>
        <end position="719"/>
    </location>
</feature>
<feature type="compositionally biased region" description="Polar residues" evidence="1">
    <location>
        <begin position="724"/>
        <end position="746"/>
    </location>
</feature>
<evidence type="ECO:0000259" key="2">
    <source>
        <dbReference type="Pfam" id="PF08729"/>
    </source>
</evidence>
<evidence type="ECO:0000313" key="4">
    <source>
        <dbReference type="Proteomes" id="UP001370490"/>
    </source>
</evidence>
<feature type="compositionally biased region" description="Polar residues" evidence="1">
    <location>
        <begin position="635"/>
        <end position="646"/>
    </location>
</feature>
<gene>
    <name evidence="3" type="ORF">RJ641_029453</name>
</gene>
<accession>A0AAN8W1R7</accession>
<reference evidence="3 4" key="1">
    <citation type="submission" date="2023-12" db="EMBL/GenBank/DDBJ databases">
        <title>A high-quality genome assembly for Dillenia turbinata (Dilleniales).</title>
        <authorList>
            <person name="Chanderbali A."/>
        </authorList>
    </citation>
    <scope>NUCLEOTIDE SEQUENCE [LARGE SCALE GENOMIC DNA]</scope>
    <source>
        <strain evidence="3">LSX21</strain>
        <tissue evidence="3">Leaf</tissue>
    </source>
</reference>
<comment type="caution">
    <text evidence="3">The sequence shown here is derived from an EMBL/GenBank/DDBJ whole genome shotgun (WGS) entry which is preliminary data.</text>
</comment>
<proteinExistence type="predicted"/>
<dbReference type="GO" id="GO:0005634">
    <property type="term" value="C:nucleus"/>
    <property type="evidence" value="ECO:0007669"/>
    <property type="project" value="TreeGrafter"/>
</dbReference>
<feature type="compositionally biased region" description="Basic and acidic residues" evidence="1">
    <location>
        <begin position="330"/>
        <end position="341"/>
    </location>
</feature>
<feature type="compositionally biased region" description="Polar residues" evidence="1">
    <location>
        <begin position="253"/>
        <end position="262"/>
    </location>
</feature>
<feature type="compositionally biased region" description="Basic and acidic residues" evidence="1">
    <location>
        <begin position="288"/>
        <end position="299"/>
    </location>
</feature>
<dbReference type="Proteomes" id="UP001370490">
    <property type="component" value="Unassembled WGS sequence"/>
</dbReference>
<dbReference type="PANTHER" id="PTHR21669:SF28">
    <property type="entry name" value="YEMANUCLEIN"/>
    <property type="match status" value="1"/>
</dbReference>
<dbReference type="AlphaFoldDB" id="A0AAN8W1R7"/>
<feature type="region of interest" description="Disordered" evidence="1">
    <location>
        <begin position="589"/>
        <end position="746"/>
    </location>
</feature>
<dbReference type="EMBL" id="JBAMMX010000005">
    <property type="protein sequence ID" value="KAK6939922.1"/>
    <property type="molecule type" value="Genomic_DNA"/>
</dbReference>
<protein>
    <submittedName>
        <fullName evidence="3">Hpc2-related domain</fullName>
    </submittedName>
</protein>
<evidence type="ECO:0000313" key="3">
    <source>
        <dbReference type="EMBL" id="KAK6939922.1"/>
    </source>
</evidence>
<dbReference type="Pfam" id="PF08729">
    <property type="entry name" value="HUN"/>
    <property type="match status" value="1"/>
</dbReference>
<name>A0AAN8W1R7_9MAGN</name>
<dbReference type="GO" id="GO:0006325">
    <property type="term" value="P:chromatin organization"/>
    <property type="evidence" value="ECO:0007669"/>
    <property type="project" value="TreeGrafter"/>
</dbReference>
<evidence type="ECO:0000256" key="1">
    <source>
        <dbReference type="SAM" id="MobiDB-lite"/>
    </source>
</evidence>
<feature type="compositionally biased region" description="Acidic residues" evidence="1">
    <location>
        <begin position="104"/>
        <end position="125"/>
    </location>
</feature>
<dbReference type="InterPro" id="IPR014840">
    <property type="entry name" value="HRD"/>
</dbReference>
<feature type="domain" description="Hpc2-related" evidence="2">
    <location>
        <begin position="106"/>
        <end position="154"/>
    </location>
</feature>
<feature type="compositionally biased region" description="Polar residues" evidence="1">
    <location>
        <begin position="228"/>
        <end position="237"/>
    </location>
</feature>
<organism evidence="3 4">
    <name type="scientific">Dillenia turbinata</name>
    <dbReference type="NCBI Taxonomy" id="194707"/>
    <lineage>
        <taxon>Eukaryota</taxon>
        <taxon>Viridiplantae</taxon>
        <taxon>Streptophyta</taxon>
        <taxon>Embryophyta</taxon>
        <taxon>Tracheophyta</taxon>
        <taxon>Spermatophyta</taxon>
        <taxon>Magnoliopsida</taxon>
        <taxon>eudicotyledons</taxon>
        <taxon>Gunneridae</taxon>
        <taxon>Pentapetalae</taxon>
        <taxon>Dilleniales</taxon>
        <taxon>Dilleniaceae</taxon>
        <taxon>Dillenia</taxon>
    </lineage>
</organism>
<feature type="compositionally biased region" description="Polar residues" evidence="1">
    <location>
        <begin position="308"/>
        <end position="329"/>
    </location>
</feature>
<feature type="region of interest" description="Disordered" evidence="1">
    <location>
        <begin position="47"/>
        <end position="86"/>
    </location>
</feature>
<keyword evidence="4" id="KW-1185">Reference proteome</keyword>